<accession>A0ABW0XAS8</accession>
<name>A0ABW0XAS8_9ACTN</name>
<evidence type="ECO:0000256" key="2">
    <source>
        <dbReference type="ARBA" id="ARBA00023125"/>
    </source>
</evidence>
<dbReference type="InterPro" id="IPR050090">
    <property type="entry name" value="Tyrosine_recombinase_XerCD"/>
</dbReference>
<evidence type="ECO:0000313" key="8">
    <source>
        <dbReference type="Proteomes" id="UP001595975"/>
    </source>
</evidence>
<dbReference type="PANTHER" id="PTHR30349:SF64">
    <property type="entry name" value="PROPHAGE INTEGRASE INTD-RELATED"/>
    <property type="match status" value="1"/>
</dbReference>
<dbReference type="Proteomes" id="UP001595975">
    <property type="component" value="Unassembled WGS sequence"/>
</dbReference>
<evidence type="ECO:0000259" key="5">
    <source>
        <dbReference type="PROSITE" id="PS51898"/>
    </source>
</evidence>
<dbReference type="PROSITE" id="PS51898">
    <property type="entry name" value="TYR_RECOMBINASE"/>
    <property type="match status" value="1"/>
</dbReference>
<dbReference type="PROSITE" id="PS51900">
    <property type="entry name" value="CB"/>
    <property type="match status" value="1"/>
</dbReference>
<dbReference type="PANTHER" id="PTHR30349">
    <property type="entry name" value="PHAGE INTEGRASE-RELATED"/>
    <property type="match status" value="1"/>
</dbReference>
<dbReference type="Gene3D" id="1.10.150.130">
    <property type="match status" value="1"/>
</dbReference>
<protein>
    <submittedName>
        <fullName evidence="7">Tyrosine-type recombinase/integrase</fullName>
    </submittedName>
</protein>
<dbReference type="RefSeq" id="WP_380229312.1">
    <property type="nucleotide sequence ID" value="NZ_JBHSOF010000062.1"/>
</dbReference>
<dbReference type="InterPro" id="IPR011010">
    <property type="entry name" value="DNA_brk_join_enz"/>
</dbReference>
<comment type="caution">
    <text evidence="7">The sequence shown here is derived from an EMBL/GenBank/DDBJ whole genome shotgun (WGS) entry which is preliminary data.</text>
</comment>
<dbReference type="InterPro" id="IPR002104">
    <property type="entry name" value="Integrase_catalytic"/>
</dbReference>
<evidence type="ECO:0000313" key="7">
    <source>
        <dbReference type="EMBL" id="MFC5667642.1"/>
    </source>
</evidence>
<dbReference type="InterPro" id="IPR010998">
    <property type="entry name" value="Integrase_recombinase_N"/>
</dbReference>
<dbReference type="SUPFAM" id="SSF56349">
    <property type="entry name" value="DNA breaking-rejoining enzymes"/>
    <property type="match status" value="1"/>
</dbReference>
<sequence>MLDEWLDGHGVLDGQPFLISPAGAYDADLNRYFATALSASPWNTQAAAARDLRGFLNFLWFSRPPVLLPGGGAAHERSWQDAVPEDRAAYERWRRKDPAGPRVEDSTWDREVSTVNEFYRWAISTDLVRVNPIVQRVVTLPDPVRGWREHLAPAESSHVGPRRDVKWLPPAAYARWRDVGIRGFGPDGLPWLGFRGRFAARNSAYTDLMVRTGLRLSEQSALTLFELPRVEPGLHNARTRLPNAVAKNGSGRVVYIPALVLRDVSEYVEVDRAEAVEDAQRRGRYKAVRWPLVVEDRDRAAVRLSGRWVPVARLEPHERRRLFIEGENGLEPAALWLTERGTPMTPAGFQQVFKDANARCRSHGLRDRAHPHILRHSYSVVTLEQLWRGHLQALGEMNADQREMFQMVFGDPLNWLRIRLGHRSVVTTQLYLHTLQELELETRLALIPADAWAPSGFCPQGWETAA</sequence>
<keyword evidence="2 4" id="KW-0238">DNA-binding</keyword>
<evidence type="ECO:0000259" key="6">
    <source>
        <dbReference type="PROSITE" id="PS51900"/>
    </source>
</evidence>
<comment type="similarity">
    <text evidence="1">Belongs to the 'phage' integrase family.</text>
</comment>
<feature type="domain" description="Tyr recombinase" evidence="5">
    <location>
        <begin position="163"/>
        <end position="445"/>
    </location>
</feature>
<keyword evidence="8" id="KW-1185">Reference proteome</keyword>
<proteinExistence type="inferred from homology"/>
<evidence type="ECO:0000256" key="1">
    <source>
        <dbReference type="ARBA" id="ARBA00008857"/>
    </source>
</evidence>
<dbReference type="Gene3D" id="1.10.443.10">
    <property type="entry name" value="Intergrase catalytic core"/>
    <property type="match status" value="1"/>
</dbReference>
<evidence type="ECO:0000256" key="3">
    <source>
        <dbReference type="ARBA" id="ARBA00023172"/>
    </source>
</evidence>
<dbReference type="InterPro" id="IPR013762">
    <property type="entry name" value="Integrase-like_cat_sf"/>
</dbReference>
<evidence type="ECO:0000256" key="4">
    <source>
        <dbReference type="PROSITE-ProRule" id="PRU01248"/>
    </source>
</evidence>
<reference evidence="8" key="1">
    <citation type="journal article" date="2019" name="Int. J. Syst. Evol. Microbiol.">
        <title>The Global Catalogue of Microorganisms (GCM) 10K type strain sequencing project: providing services to taxonomists for standard genome sequencing and annotation.</title>
        <authorList>
            <consortium name="The Broad Institute Genomics Platform"/>
            <consortium name="The Broad Institute Genome Sequencing Center for Infectious Disease"/>
            <person name="Wu L."/>
            <person name="Ma J."/>
        </authorList>
    </citation>
    <scope>NUCLEOTIDE SEQUENCE [LARGE SCALE GENOMIC DNA]</scope>
    <source>
        <strain evidence="8">CGMCC 4.1437</strain>
    </source>
</reference>
<organism evidence="7 8">
    <name type="scientific">Kitasatospora misakiensis</name>
    <dbReference type="NCBI Taxonomy" id="67330"/>
    <lineage>
        <taxon>Bacteria</taxon>
        <taxon>Bacillati</taxon>
        <taxon>Actinomycetota</taxon>
        <taxon>Actinomycetes</taxon>
        <taxon>Kitasatosporales</taxon>
        <taxon>Streptomycetaceae</taxon>
        <taxon>Kitasatospora</taxon>
    </lineage>
</organism>
<dbReference type="EMBL" id="JBHSOF010000062">
    <property type="protein sequence ID" value="MFC5667642.1"/>
    <property type="molecule type" value="Genomic_DNA"/>
</dbReference>
<dbReference type="InterPro" id="IPR044068">
    <property type="entry name" value="CB"/>
</dbReference>
<keyword evidence="3" id="KW-0233">DNA recombination</keyword>
<feature type="domain" description="Core-binding (CB)" evidence="6">
    <location>
        <begin position="24"/>
        <end position="123"/>
    </location>
</feature>
<gene>
    <name evidence="7" type="ORF">ACFP3U_32325</name>
</gene>